<reference evidence="1 2" key="1">
    <citation type="submission" date="2014-10" db="EMBL/GenBank/DDBJ databases">
        <title>Genome sequence of Micropolyspora internatus JCM3315.</title>
        <authorList>
            <person name="Shin S.-K."/>
            <person name="Yi H."/>
        </authorList>
    </citation>
    <scope>NUCLEOTIDE SEQUENCE [LARGE SCALE GENOMIC DNA]</scope>
    <source>
        <strain evidence="1 2">JCM 3315</strain>
    </source>
</reference>
<evidence type="ECO:0000313" key="2">
    <source>
        <dbReference type="Proteomes" id="UP000030848"/>
    </source>
</evidence>
<gene>
    <name evidence="1" type="ORF">MINT15_35530</name>
</gene>
<name>A0A837D9T5_9PSEU</name>
<accession>A0A837D9T5</accession>
<evidence type="ECO:0000313" key="1">
    <source>
        <dbReference type="EMBL" id="KHF43351.1"/>
    </source>
</evidence>
<dbReference type="Proteomes" id="UP000030848">
    <property type="component" value="Unassembled WGS sequence"/>
</dbReference>
<sequence length="38" mass="4111">MPIRPPCPPRVTLLATVTPVSAPAGITAWSREAEIVRR</sequence>
<dbReference type="AlphaFoldDB" id="A0A837D9T5"/>
<organism evidence="1 2">
    <name type="scientific">Saccharomonospora viridis</name>
    <dbReference type="NCBI Taxonomy" id="1852"/>
    <lineage>
        <taxon>Bacteria</taxon>
        <taxon>Bacillati</taxon>
        <taxon>Actinomycetota</taxon>
        <taxon>Actinomycetes</taxon>
        <taxon>Pseudonocardiales</taxon>
        <taxon>Pseudonocardiaceae</taxon>
        <taxon>Saccharomonospora</taxon>
    </lineage>
</organism>
<dbReference type="EMBL" id="JRZE01000006">
    <property type="protein sequence ID" value="KHF43351.1"/>
    <property type="molecule type" value="Genomic_DNA"/>
</dbReference>
<protein>
    <submittedName>
        <fullName evidence="1">Uncharacterized protein</fullName>
    </submittedName>
</protein>
<proteinExistence type="predicted"/>
<comment type="caution">
    <text evidence="1">The sequence shown here is derived from an EMBL/GenBank/DDBJ whole genome shotgun (WGS) entry which is preliminary data.</text>
</comment>